<proteinExistence type="predicted"/>
<dbReference type="Proteomes" id="UP001334248">
    <property type="component" value="Unassembled WGS sequence"/>
</dbReference>
<feature type="compositionally biased region" description="Low complexity" evidence="1">
    <location>
        <begin position="112"/>
        <end position="128"/>
    </location>
</feature>
<evidence type="ECO:0000313" key="2">
    <source>
        <dbReference type="EMBL" id="KAK5936506.1"/>
    </source>
</evidence>
<accession>A0ABR0R7A3</accession>
<evidence type="ECO:0000256" key="1">
    <source>
        <dbReference type="SAM" id="MobiDB-lite"/>
    </source>
</evidence>
<dbReference type="RefSeq" id="XP_064724596.1">
    <property type="nucleotide sequence ID" value="XM_064879632.1"/>
</dbReference>
<keyword evidence="3" id="KW-1185">Reference proteome</keyword>
<feature type="compositionally biased region" description="Polar residues" evidence="1">
    <location>
        <begin position="150"/>
        <end position="163"/>
    </location>
</feature>
<comment type="caution">
    <text evidence="2">The sequence shown here is derived from an EMBL/GenBank/DDBJ whole genome shotgun (WGS) entry which is preliminary data.</text>
</comment>
<name>A0ABR0R7A3_9EURO</name>
<dbReference type="EMBL" id="JAVHJV010000035">
    <property type="protein sequence ID" value="KAK5936506.1"/>
    <property type="molecule type" value="Genomic_DNA"/>
</dbReference>
<protein>
    <submittedName>
        <fullName evidence="2">Uncharacterized protein</fullName>
    </submittedName>
</protein>
<feature type="compositionally biased region" description="Pro residues" evidence="1">
    <location>
        <begin position="222"/>
        <end position="237"/>
    </location>
</feature>
<reference evidence="2 3" key="1">
    <citation type="journal article" date="2023" name="Res Sq">
        <title>Genomic and morphological characterization of Knufia obscura isolated from the Mars 2020 spacecraft assembly facility.</title>
        <authorList>
            <person name="Chander A.M."/>
            <person name="Teixeira M.M."/>
            <person name="Singh N.K."/>
            <person name="Williams M.P."/>
            <person name="Parker C.W."/>
            <person name="Leo P."/>
            <person name="Stajich J.E."/>
            <person name="Torok T."/>
            <person name="Tighe S."/>
            <person name="Mason C.E."/>
            <person name="Venkateswaran K."/>
        </authorList>
    </citation>
    <scope>NUCLEOTIDE SEQUENCE [LARGE SCALE GENOMIC DNA]</scope>
    <source>
        <strain evidence="2 3">CCFEE 5817</strain>
    </source>
</reference>
<organism evidence="2 3">
    <name type="scientific">Knufia obscura</name>
    <dbReference type="NCBI Taxonomy" id="1635080"/>
    <lineage>
        <taxon>Eukaryota</taxon>
        <taxon>Fungi</taxon>
        <taxon>Dikarya</taxon>
        <taxon>Ascomycota</taxon>
        <taxon>Pezizomycotina</taxon>
        <taxon>Eurotiomycetes</taxon>
        <taxon>Chaetothyriomycetidae</taxon>
        <taxon>Chaetothyriales</taxon>
        <taxon>Trichomeriaceae</taxon>
        <taxon>Knufia</taxon>
    </lineage>
</organism>
<sequence>MPHLSTPQEWFSSHKSEPSRQVLVDLVKAHNRVESDESNGAKTRSRGSTMTSTEWQRGRSRAESLSDDAWSKPASPYHVRQGSTCSTRDRSEGATKALLAKGGLMLRRTGSKISMSSAGSSSTLGLTSPPRTTNVSVPNAPTRSEELRSKTSTSFDVSQTEPTQFAGLGRIEEAGLADQFTDVVTKQSAAPGLRGIEASDIGTTEEPHRALAINSRWSDLDPPSPQLPMTPPRPTPPPKDETVENYIGTRASPEKPTDTSQQLSPPTAGFSPQTLFATVDVALAGTEKSTRLASAATDDINLNAKPLPELVDTQPKIPIIHAVITEDNIARPMKAAPLPADIAHIRRKLLHPKGPASTSEVFCCTSSSYFVVSIV</sequence>
<feature type="compositionally biased region" description="Polar residues" evidence="1">
    <location>
        <begin position="258"/>
        <end position="271"/>
    </location>
</feature>
<dbReference type="GeneID" id="90004702"/>
<evidence type="ECO:0000313" key="3">
    <source>
        <dbReference type="Proteomes" id="UP001334248"/>
    </source>
</evidence>
<feature type="region of interest" description="Disordered" evidence="1">
    <location>
        <begin position="215"/>
        <end position="271"/>
    </location>
</feature>
<feature type="compositionally biased region" description="Polar residues" evidence="1">
    <location>
        <begin position="129"/>
        <end position="142"/>
    </location>
</feature>
<feature type="region of interest" description="Disordered" evidence="1">
    <location>
        <begin position="112"/>
        <end position="164"/>
    </location>
</feature>
<feature type="region of interest" description="Disordered" evidence="1">
    <location>
        <begin position="30"/>
        <end position="93"/>
    </location>
</feature>
<gene>
    <name evidence="2" type="ORF">PMZ80_011253</name>
</gene>
<feature type="compositionally biased region" description="Polar residues" evidence="1">
    <location>
        <begin position="38"/>
        <end position="55"/>
    </location>
</feature>